<dbReference type="EMBL" id="ADAS02000098">
    <property type="protein sequence ID" value="OAV90610.1"/>
    <property type="molecule type" value="Genomic_DNA"/>
</dbReference>
<proteinExistence type="predicted"/>
<reference evidence="1" key="2">
    <citation type="submission" date="2016-05" db="EMBL/GenBank/DDBJ databases">
        <title>Comparative analysis highlights variable genome content of wheat rusts and divergence of the mating loci.</title>
        <authorList>
            <person name="Cuomo C.A."/>
            <person name="Bakkeren G."/>
            <person name="Szabo L."/>
            <person name="Khalil H."/>
            <person name="Joly D."/>
            <person name="Goldberg J."/>
            <person name="Young S."/>
            <person name="Zeng Q."/>
            <person name="Fellers J."/>
        </authorList>
    </citation>
    <scope>NUCLEOTIDE SEQUENCE [LARGE SCALE GENOMIC DNA]</scope>
    <source>
        <strain evidence="1">1-1 BBBD Race 1</strain>
    </source>
</reference>
<dbReference type="VEuPathDB" id="FungiDB:PTTG_28272"/>
<dbReference type="InterPro" id="IPR009057">
    <property type="entry name" value="Homeodomain-like_sf"/>
</dbReference>
<evidence type="ECO:0000313" key="1">
    <source>
        <dbReference type="EMBL" id="OAV90610.1"/>
    </source>
</evidence>
<dbReference type="PANTHER" id="PTHR46564">
    <property type="entry name" value="TRANSPOSASE"/>
    <property type="match status" value="1"/>
</dbReference>
<dbReference type="OrthoDB" id="2506496at2759"/>
<reference evidence="2 3" key="3">
    <citation type="journal article" date="2017" name="G3 (Bethesda)">
        <title>Comparative analysis highlights variable genome content of wheat rusts and divergence of the mating loci.</title>
        <authorList>
            <person name="Cuomo C.A."/>
            <person name="Bakkeren G."/>
            <person name="Khalil H.B."/>
            <person name="Panwar V."/>
            <person name="Joly D."/>
            <person name="Linning R."/>
            <person name="Sakthikumar S."/>
            <person name="Song X."/>
            <person name="Adiconis X."/>
            <person name="Fan L."/>
            <person name="Goldberg J.M."/>
            <person name="Levin J.Z."/>
            <person name="Young S."/>
            <person name="Zeng Q."/>
            <person name="Anikster Y."/>
            <person name="Bruce M."/>
            <person name="Wang M."/>
            <person name="Yin C."/>
            <person name="McCallum B."/>
            <person name="Szabo L.J."/>
            <person name="Hulbert S."/>
            <person name="Chen X."/>
            <person name="Fellers J.P."/>
        </authorList>
    </citation>
    <scope>NUCLEOTIDE SEQUENCE</scope>
    <source>
        <strain evidence="2">isolate 1-1 / race 1 (BBBD)</strain>
        <strain evidence="3">Isolate 1-1 / race 1 (BBBD)</strain>
    </source>
</reference>
<accession>A0A180GD64</accession>
<sequence length="113" mass="13519">MPHLFISPYAKLLAVEFWKENMPTDDIKRILHINFSISLIYQWVKLFENTGCVVRNPDEYEPRGTNFKIPDNIQDKLREYLEENPTAYLDELQEWLYEQHEILVCISTIDNTL</sequence>
<dbReference type="Proteomes" id="UP000005240">
    <property type="component" value="Unassembled WGS sequence"/>
</dbReference>
<dbReference type="SUPFAM" id="SSF46689">
    <property type="entry name" value="Homeodomain-like"/>
    <property type="match status" value="1"/>
</dbReference>
<dbReference type="EnsemblFungi" id="PTTG_28272-t43_1">
    <property type="protein sequence ID" value="PTTG_28272-t43_1-p1"/>
    <property type="gene ID" value="PTTG_28272"/>
</dbReference>
<protein>
    <submittedName>
        <fullName evidence="1 2">Uncharacterized protein</fullName>
    </submittedName>
</protein>
<dbReference type="PANTHER" id="PTHR46564:SF1">
    <property type="entry name" value="TRANSPOSASE"/>
    <property type="match status" value="1"/>
</dbReference>
<gene>
    <name evidence="1" type="ORF">PTTG_28272</name>
</gene>
<reference evidence="1" key="1">
    <citation type="submission" date="2009-11" db="EMBL/GenBank/DDBJ databases">
        <authorList>
            <consortium name="The Broad Institute Genome Sequencing Platform"/>
            <person name="Ward D."/>
            <person name="Feldgarden M."/>
            <person name="Earl A."/>
            <person name="Young S.K."/>
            <person name="Zeng Q."/>
            <person name="Koehrsen M."/>
            <person name="Alvarado L."/>
            <person name="Berlin A."/>
            <person name="Bochicchio J."/>
            <person name="Borenstein D."/>
            <person name="Chapman S.B."/>
            <person name="Chen Z."/>
            <person name="Engels R."/>
            <person name="Freedman E."/>
            <person name="Gellesch M."/>
            <person name="Goldberg J."/>
            <person name="Griggs A."/>
            <person name="Gujja S."/>
            <person name="Heilman E."/>
            <person name="Heiman D."/>
            <person name="Hepburn T."/>
            <person name="Howarth C."/>
            <person name="Jen D."/>
            <person name="Larson L."/>
            <person name="Lewis B."/>
            <person name="Mehta T."/>
            <person name="Park D."/>
            <person name="Pearson M."/>
            <person name="Roberts A."/>
            <person name="Saif S."/>
            <person name="Shea T."/>
            <person name="Shenoy N."/>
            <person name="Sisk P."/>
            <person name="Stolte C."/>
            <person name="Sykes S."/>
            <person name="Thomson T."/>
            <person name="Walk T."/>
            <person name="White J."/>
            <person name="Yandava C."/>
            <person name="Izard J."/>
            <person name="Baranova O.V."/>
            <person name="Blanton J.M."/>
            <person name="Tanner A.C."/>
            <person name="Dewhirst F.E."/>
            <person name="Haas B."/>
            <person name="Nusbaum C."/>
            <person name="Birren B."/>
        </authorList>
    </citation>
    <scope>NUCLEOTIDE SEQUENCE [LARGE SCALE GENOMIC DNA]</scope>
    <source>
        <strain evidence="1">1-1 BBBD Race 1</strain>
    </source>
</reference>
<evidence type="ECO:0000313" key="3">
    <source>
        <dbReference type="Proteomes" id="UP000005240"/>
    </source>
</evidence>
<evidence type="ECO:0000313" key="2">
    <source>
        <dbReference type="EnsemblFungi" id="PTTG_28272-t43_1-p1"/>
    </source>
</evidence>
<dbReference type="AlphaFoldDB" id="A0A180GD64"/>
<dbReference type="STRING" id="630390.A0A180GD64"/>
<organism evidence="1">
    <name type="scientific">Puccinia triticina (isolate 1-1 / race 1 (BBBD))</name>
    <name type="common">Brown leaf rust fungus</name>
    <dbReference type="NCBI Taxonomy" id="630390"/>
    <lineage>
        <taxon>Eukaryota</taxon>
        <taxon>Fungi</taxon>
        <taxon>Dikarya</taxon>
        <taxon>Basidiomycota</taxon>
        <taxon>Pucciniomycotina</taxon>
        <taxon>Pucciniomycetes</taxon>
        <taxon>Pucciniales</taxon>
        <taxon>Pucciniaceae</taxon>
        <taxon>Puccinia</taxon>
    </lineage>
</organism>
<keyword evidence="3" id="KW-1185">Reference proteome</keyword>
<reference evidence="2" key="4">
    <citation type="submission" date="2025-05" db="UniProtKB">
        <authorList>
            <consortium name="EnsemblFungi"/>
        </authorList>
    </citation>
    <scope>IDENTIFICATION</scope>
    <source>
        <strain evidence="2">isolate 1-1 / race 1 (BBBD)</strain>
    </source>
</reference>
<name>A0A180GD64_PUCT1</name>